<dbReference type="CDD" id="cd00383">
    <property type="entry name" value="trans_reg_C"/>
    <property type="match status" value="1"/>
</dbReference>
<keyword evidence="3" id="KW-0805">Transcription regulation</keyword>
<evidence type="ECO:0000256" key="3">
    <source>
        <dbReference type="ARBA" id="ARBA00023015"/>
    </source>
</evidence>
<dbReference type="SUPFAM" id="SSF52172">
    <property type="entry name" value="CheY-like"/>
    <property type="match status" value="1"/>
</dbReference>
<reference evidence="10 11" key="1">
    <citation type="submission" date="2018-12" db="EMBL/GenBank/DDBJ databases">
        <title>Draft genome sequence of Embleya hyalina NBRC 13850T.</title>
        <authorList>
            <person name="Komaki H."/>
            <person name="Hosoyama A."/>
            <person name="Kimura A."/>
            <person name="Ichikawa N."/>
            <person name="Tamura T."/>
        </authorList>
    </citation>
    <scope>NUCLEOTIDE SEQUENCE [LARGE SCALE GENOMIC DNA]</scope>
    <source>
        <strain evidence="10 11">NBRC 13850</strain>
    </source>
</reference>
<dbReference type="EMBL" id="BIFH01000022">
    <property type="protein sequence ID" value="GCD96951.1"/>
    <property type="molecule type" value="Genomic_DNA"/>
</dbReference>
<dbReference type="InterPro" id="IPR001789">
    <property type="entry name" value="Sig_transdc_resp-reg_receiver"/>
</dbReference>
<sequence length="225" mass="25072">MRVLVVQDGEHVADALRRGLEGEGYVVDAVSDGVDAVWLGRENPYDAIILDVELPGLDGYRVCSTLRDDGVWTPILILTARSGERDEVQGLDQGADDYLTKPFSFAVLVARLRALMRRGAPERPAVLVAGDLSLDPATRCVRRGDTLITLTGREFSLLEFLLRRRGQGLSKREILRHVWGDDFEGATNLVEVYVRRLRNKLDRPFDRAAIETLPDRGYRLAVDGG</sequence>
<evidence type="ECO:0000313" key="11">
    <source>
        <dbReference type="Proteomes" id="UP000286931"/>
    </source>
</evidence>
<evidence type="ECO:0000256" key="5">
    <source>
        <dbReference type="ARBA" id="ARBA00023163"/>
    </source>
</evidence>
<dbReference type="PANTHER" id="PTHR48111:SF1">
    <property type="entry name" value="TWO-COMPONENT RESPONSE REGULATOR ORR33"/>
    <property type="match status" value="1"/>
</dbReference>
<dbReference type="Proteomes" id="UP000286931">
    <property type="component" value="Unassembled WGS sequence"/>
</dbReference>
<proteinExistence type="predicted"/>
<dbReference type="PROSITE" id="PS51755">
    <property type="entry name" value="OMPR_PHOB"/>
    <property type="match status" value="1"/>
</dbReference>
<dbReference type="PROSITE" id="PS50110">
    <property type="entry name" value="RESPONSE_REGULATORY"/>
    <property type="match status" value="1"/>
</dbReference>
<dbReference type="PANTHER" id="PTHR48111">
    <property type="entry name" value="REGULATOR OF RPOS"/>
    <property type="match status" value="1"/>
</dbReference>
<dbReference type="GO" id="GO:0006355">
    <property type="term" value="P:regulation of DNA-templated transcription"/>
    <property type="evidence" value="ECO:0007669"/>
    <property type="project" value="InterPro"/>
</dbReference>
<evidence type="ECO:0000256" key="2">
    <source>
        <dbReference type="ARBA" id="ARBA00023012"/>
    </source>
</evidence>
<dbReference type="InterPro" id="IPR001867">
    <property type="entry name" value="OmpR/PhoB-type_DNA-bd"/>
</dbReference>
<dbReference type="OrthoDB" id="9812490at2"/>
<evidence type="ECO:0000313" key="10">
    <source>
        <dbReference type="EMBL" id="GCD96951.1"/>
    </source>
</evidence>
<name>A0A401YQT4_9ACTN</name>
<dbReference type="SMART" id="SM00448">
    <property type="entry name" value="REC"/>
    <property type="match status" value="1"/>
</dbReference>
<evidence type="ECO:0000259" key="9">
    <source>
        <dbReference type="PROSITE" id="PS51755"/>
    </source>
</evidence>
<dbReference type="Pfam" id="PF00072">
    <property type="entry name" value="Response_reg"/>
    <property type="match status" value="1"/>
</dbReference>
<dbReference type="GO" id="GO:0032993">
    <property type="term" value="C:protein-DNA complex"/>
    <property type="evidence" value="ECO:0007669"/>
    <property type="project" value="TreeGrafter"/>
</dbReference>
<dbReference type="SMART" id="SM00862">
    <property type="entry name" value="Trans_reg_C"/>
    <property type="match status" value="1"/>
</dbReference>
<dbReference type="AlphaFoldDB" id="A0A401YQT4"/>
<protein>
    <submittedName>
        <fullName evidence="10">DNA-binding response regulator</fullName>
    </submittedName>
</protein>
<dbReference type="InterPro" id="IPR039420">
    <property type="entry name" value="WalR-like"/>
</dbReference>
<dbReference type="InterPro" id="IPR011006">
    <property type="entry name" value="CheY-like_superfamily"/>
</dbReference>
<dbReference type="Gene3D" id="6.10.250.690">
    <property type="match status" value="1"/>
</dbReference>
<gene>
    <name evidence="10" type="ORF">EHYA_04638</name>
</gene>
<evidence type="ECO:0000256" key="6">
    <source>
        <dbReference type="PROSITE-ProRule" id="PRU00169"/>
    </source>
</evidence>
<dbReference type="GO" id="GO:0005829">
    <property type="term" value="C:cytosol"/>
    <property type="evidence" value="ECO:0007669"/>
    <property type="project" value="TreeGrafter"/>
</dbReference>
<dbReference type="Gene3D" id="3.40.50.2300">
    <property type="match status" value="1"/>
</dbReference>
<feature type="modified residue" description="4-aspartylphosphate" evidence="6">
    <location>
        <position position="51"/>
    </location>
</feature>
<feature type="domain" description="Response regulatory" evidence="8">
    <location>
        <begin position="2"/>
        <end position="116"/>
    </location>
</feature>
<keyword evidence="5" id="KW-0804">Transcription</keyword>
<dbReference type="Gene3D" id="1.10.10.10">
    <property type="entry name" value="Winged helix-like DNA-binding domain superfamily/Winged helix DNA-binding domain"/>
    <property type="match status" value="1"/>
</dbReference>
<dbReference type="CDD" id="cd19935">
    <property type="entry name" value="REC_OmpR_CusR-like"/>
    <property type="match status" value="1"/>
</dbReference>
<evidence type="ECO:0000256" key="4">
    <source>
        <dbReference type="ARBA" id="ARBA00023125"/>
    </source>
</evidence>
<keyword evidence="1 6" id="KW-0597">Phosphoprotein</keyword>
<accession>A0A401YQT4</accession>
<dbReference type="Pfam" id="PF00486">
    <property type="entry name" value="Trans_reg_C"/>
    <property type="match status" value="1"/>
</dbReference>
<dbReference type="RefSeq" id="WP_126638975.1">
    <property type="nucleotide sequence ID" value="NZ_BIFH01000022.1"/>
</dbReference>
<keyword evidence="4 7" id="KW-0238">DNA-binding</keyword>
<dbReference type="GO" id="GO:0000976">
    <property type="term" value="F:transcription cis-regulatory region binding"/>
    <property type="evidence" value="ECO:0007669"/>
    <property type="project" value="TreeGrafter"/>
</dbReference>
<organism evidence="10 11">
    <name type="scientific">Embleya hyalina</name>
    <dbReference type="NCBI Taxonomy" id="516124"/>
    <lineage>
        <taxon>Bacteria</taxon>
        <taxon>Bacillati</taxon>
        <taxon>Actinomycetota</taxon>
        <taxon>Actinomycetes</taxon>
        <taxon>Kitasatosporales</taxon>
        <taxon>Streptomycetaceae</taxon>
        <taxon>Embleya</taxon>
    </lineage>
</organism>
<keyword evidence="2" id="KW-0902">Two-component regulatory system</keyword>
<dbReference type="GO" id="GO:0000156">
    <property type="term" value="F:phosphorelay response regulator activity"/>
    <property type="evidence" value="ECO:0007669"/>
    <property type="project" value="TreeGrafter"/>
</dbReference>
<dbReference type="InterPro" id="IPR036388">
    <property type="entry name" value="WH-like_DNA-bd_sf"/>
</dbReference>
<evidence type="ECO:0000259" key="8">
    <source>
        <dbReference type="PROSITE" id="PS50110"/>
    </source>
</evidence>
<feature type="DNA-binding region" description="OmpR/PhoB-type" evidence="7">
    <location>
        <begin position="124"/>
        <end position="222"/>
    </location>
</feature>
<evidence type="ECO:0000256" key="1">
    <source>
        <dbReference type="ARBA" id="ARBA00022553"/>
    </source>
</evidence>
<evidence type="ECO:0000256" key="7">
    <source>
        <dbReference type="PROSITE-ProRule" id="PRU01091"/>
    </source>
</evidence>
<keyword evidence="11" id="KW-1185">Reference proteome</keyword>
<feature type="domain" description="OmpR/PhoB-type" evidence="9">
    <location>
        <begin position="124"/>
        <end position="222"/>
    </location>
</feature>
<comment type="caution">
    <text evidence="10">The sequence shown here is derived from an EMBL/GenBank/DDBJ whole genome shotgun (WGS) entry which is preliminary data.</text>
</comment>